<dbReference type="Proteomes" id="UP000327118">
    <property type="component" value="Unassembled WGS sequence"/>
</dbReference>
<proteinExistence type="predicted"/>
<keyword evidence="1" id="KW-0472">Membrane</keyword>
<evidence type="ECO:0000313" key="3">
    <source>
        <dbReference type="Proteomes" id="UP000327118"/>
    </source>
</evidence>
<feature type="transmembrane region" description="Helical" evidence="1">
    <location>
        <begin position="79"/>
        <end position="99"/>
    </location>
</feature>
<evidence type="ECO:0000313" key="2">
    <source>
        <dbReference type="EMBL" id="KAE8354395.1"/>
    </source>
</evidence>
<sequence>MRREHSRILHVKLPNLNIAAITRQHILSISLGLLCMILSQPIPLPIEHLVSGTDTLNREPISGRTSPHSRIETNALHRVTGLFGFILGGILLVFVGGRIRGKARHENRMRI</sequence>
<keyword evidence="1" id="KW-1133">Transmembrane helix</keyword>
<gene>
    <name evidence="2" type="ORF">BDV28DRAFT_131049</name>
</gene>
<accession>A0A5N6Z9V0</accession>
<feature type="transmembrane region" description="Helical" evidence="1">
    <location>
        <begin position="21"/>
        <end position="42"/>
    </location>
</feature>
<protein>
    <submittedName>
        <fullName evidence="2">Uncharacterized protein</fullName>
    </submittedName>
</protein>
<dbReference type="EMBL" id="ML739073">
    <property type="protein sequence ID" value="KAE8354395.1"/>
    <property type="molecule type" value="Genomic_DNA"/>
</dbReference>
<dbReference type="AlphaFoldDB" id="A0A5N6Z9V0"/>
<organism evidence="2 3">
    <name type="scientific">Aspergillus coremiiformis</name>
    <dbReference type="NCBI Taxonomy" id="138285"/>
    <lineage>
        <taxon>Eukaryota</taxon>
        <taxon>Fungi</taxon>
        <taxon>Dikarya</taxon>
        <taxon>Ascomycota</taxon>
        <taxon>Pezizomycotina</taxon>
        <taxon>Eurotiomycetes</taxon>
        <taxon>Eurotiomycetidae</taxon>
        <taxon>Eurotiales</taxon>
        <taxon>Aspergillaceae</taxon>
        <taxon>Aspergillus</taxon>
        <taxon>Aspergillus subgen. Circumdati</taxon>
    </lineage>
</organism>
<evidence type="ECO:0000256" key="1">
    <source>
        <dbReference type="SAM" id="Phobius"/>
    </source>
</evidence>
<keyword evidence="3" id="KW-1185">Reference proteome</keyword>
<name>A0A5N6Z9V0_9EURO</name>
<reference evidence="3" key="1">
    <citation type="submission" date="2019-04" db="EMBL/GenBank/DDBJ databases">
        <title>Friends and foes A comparative genomics studyof 23 Aspergillus species from section Flavi.</title>
        <authorList>
            <consortium name="DOE Joint Genome Institute"/>
            <person name="Kjaerbolling I."/>
            <person name="Vesth T."/>
            <person name="Frisvad J.C."/>
            <person name="Nybo J.L."/>
            <person name="Theobald S."/>
            <person name="Kildgaard S."/>
            <person name="Isbrandt T."/>
            <person name="Kuo A."/>
            <person name="Sato A."/>
            <person name="Lyhne E.K."/>
            <person name="Kogle M.E."/>
            <person name="Wiebenga A."/>
            <person name="Kun R.S."/>
            <person name="Lubbers R.J."/>
            <person name="Makela M.R."/>
            <person name="Barry K."/>
            <person name="Chovatia M."/>
            <person name="Clum A."/>
            <person name="Daum C."/>
            <person name="Haridas S."/>
            <person name="He G."/>
            <person name="LaButti K."/>
            <person name="Lipzen A."/>
            <person name="Mondo S."/>
            <person name="Riley R."/>
            <person name="Salamov A."/>
            <person name="Simmons B.A."/>
            <person name="Magnuson J.K."/>
            <person name="Henrissat B."/>
            <person name="Mortensen U.H."/>
            <person name="Larsen T.O."/>
            <person name="Devries R.P."/>
            <person name="Grigoriev I.V."/>
            <person name="Machida M."/>
            <person name="Baker S.E."/>
            <person name="Andersen M.R."/>
        </authorList>
    </citation>
    <scope>NUCLEOTIDE SEQUENCE [LARGE SCALE GENOMIC DNA]</scope>
    <source>
        <strain evidence="3">CBS 553.77</strain>
    </source>
</reference>
<keyword evidence="1" id="KW-0812">Transmembrane</keyword>